<dbReference type="Gene3D" id="2.30.40.10">
    <property type="entry name" value="Urease, subunit C, domain 1"/>
    <property type="match status" value="1"/>
</dbReference>
<dbReference type="Pfam" id="PF01979">
    <property type="entry name" value="Amidohydro_1"/>
    <property type="match status" value="1"/>
</dbReference>
<proteinExistence type="predicted"/>
<feature type="domain" description="Amidohydrolase-related" evidence="2">
    <location>
        <begin position="83"/>
        <end position="445"/>
    </location>
</feature>
<dbReference type="InterPro" id="IPR011059">
    <property type="entry name" value="Metal-dep_hydrolase_composite"/>
</dbReference>
<keyword evidence="4" id="KW-1185">Reference proteome</keyword>
<feature type="chain" id="PRO_5016706339" evidence="1">
    <location>
        <begin position="25"/>
        <end position="454"/>
    </location>
</feature>
<dbReference type="PANTHER" id="PTHR43135:SF3">
    <property type="entry name" value="ALPHA-D-RIBOSE 1-METHYLPHOSPHONATE 5-TRIPHOSPHATE DIPHOSPHATASE"/>
    <property type="match status" value="1"/>
</dbReference>
<keyword evidence="1" id="KW-0732">Signal</keyword>
<dbReference type="Proteomes" id="UP000264702">
    <property type="component" value="Unassembled WGS sequence"/>
</dbReference>
<evidence type="ECO:0000313" key="3">
    <source>
        <dbReference type="EMBL" id="RFU16301.1"/>
    </source>
</evidence>
<evidence type="ECO:0000259" key="2">
    <source>
        <dbReference type="Pfam" id="PF01979"/>
    </source>
</evidence>
<organism evidence="3 4">
    <name type="scientific">Paracidobacterium acidisoli</name>
    <dbReference type="NCBI Taxonomy" id="2303751"/>
    <lineage>
        <taxon>Bacteria</taxon>
        <taxon>Pseudomonadati</taxon>
        <taxon>Acidobacteriota</taxon>
        <taxon>Terriglobia</taxon>
        <taxon>Terriglobales</taxon>
        <taxon>Acidobacteriaceae</taxon>
        <taxon>Paracidobacterium</taxon>
    </lineage>
</organism>
<evidence type="ECO:0000256" key="1">
    <source>
        <dbReference type="SAM" id="SignalP"/>
    </source>
</evidence>
<dbReference type="InterPro" id="IPR032466">
    <property type="entry name" value="Metal_Hydrolase"/>
</dbReference>
<dbReference type="Gene3D" id="3.20.20.140">
    <property type="entry name" value="Metal-dependent hydrolases"/>
    <property type="match status" value="1"/>
</dbReference>
<protein>
    <submittedName>
        <fullName evidence="3">Amidohydrolase family protein</fullName>
    </submittedName>
</protein>
<keyword evidence="3" id="KW-0378">Hydrolase</keyword>
<dbReference type="EMBL" id="QVQT01000004">
    <property type="protein sequence ID" value="RFU16301.1"/>
    <property type="molecule type" value="Genomic_DNA"/>
</dbReference>
<feature type="signal peptide" evidence="1">
    <location>
        <begin position="1"/>
        <end position="24"/>
    </location>
</feature>
<reference evidence="3 4" key="1">
    <citation type="submission" date="2018-08" db="EMBL/GenBank/DDBJ databases">
        <title>Acidipila sp. 4G-K13, an acidobacterium isolated from forest soil.</title>
        <authorList>
            <person name="Gao Z.-H."/>
            <person name="Qiu L.-H."/>
        </authorList>
    </citation>
    <scope>NUCLEOTIDE SEQUENCE [LARGE SCALE GENOMIC DNA]</scope>
    <source>
        <strain evidence="3 4">4G-K13</strain>
    </source>
</reference>
<accession>A0A372INI2</accession>
<dbReference type="InterPro" id="IPR006680">
    <property type="entry name" value="Amidohydro-rel"/>
</dbReference>
<dbReference type="GO" id="GO:0016810">
    <property type="term" value="F:hydrolase activity, acting on carbon-nitrogen (but not peptide) bonds"/>
    <property type="evidence" value="ECO:0007669"/>
    <property type="project" value="InterPro"/>
</dbReference>
<dbReference type="AlphaFoldDB" id="A0A372INI2"/>
<gene>
    <name evidence="3" type="ORF">D0Y96_12970</name>
</gene>
<dbReference type="PANTHER" id="PTHR43135">
    <property type="entry name" value="ALPHA-D-RIBOSE 1-METHYLPHOSPHONATE 5-TRIPHOSPHATE DIPHOSPHATASE"/>
    <property type="match status" value="1"/>
</dbReference>
<evidence type="ECO:0000313" key="4">
    <source>
        <dbReference type="Proteomes" id="UP000264702"/>
    </source>
</evidence>
<comment type="caution">
    <text evidence="3">The sequence shown here is derived from an EMBL/GenBank/DDBJ whole genome shotgun (WGS) entry which is preliminary data.</text>
</comment>
<name>A0A372INI2_9BACT</name>
<dbReference type="SUPFAM" id="SSF51556">
    <property type="entry name" value="Metallo-dependent hydrolases"/>
    <property type="match status" value="1"/>
</dbReference>
<sequence length="454" mass="48310">MRMPAVSVVLLTITTGAGVFSASAQPSTAGSVITITHVRVIDGTGQPPLEDQDVTIAGSRIRSVRPAAADKPAGQIVDSSGKTLLPGLINAHGHLALVDGTGNSAGYYTEPHVIAELRQYERYGVLTMLSLGLNRDLVYQVRAQQRAGTLDGTTVFSADRGIGVPGGAPALPHQPDQLYQPRTPQEAREAVDAAADRHAEFVKVWVDDAHGTLPKMSPDVYRAVIDEAHKRRIQVAAHVYALADAKQLVADGVDVLAHSVRDSQVDAQLLDAMKRRGTYYLPTLTVDASFFDFADHPELLHTPFFQHAVSADTLAYFSSAAYRSKVADDPSTAQHRHDFAQAAMNLKLAYDAGVKVGFGTDSGAMPSRVPGFAEHRELQLMVDAGLTPLQAISCATRTNAALLGISAHTGTIIPGKQADLLLVDGNPAISISDTEKIVAIWHAGKSVTPVTTSR</sequence>
<dbReference type="InterPro" id="IPR051781">
    <property type="entry name" value="Metallo-dep_Hydrolase"/>
</dbReference>
<dbReference type="SUPFAM" id="SSF51338">
    <property type="entry name" value="Composite domain of metallo-dependent hydrolases"/>
    <property type="match status" value="1"/>
</dbReference>